<evidence type="ECO:0000313" key="1">
    <source>
        <dbReference type="EMBL" id="JAH49039.1"/>
    </source>
</evidence>
<organism evidence="1">
    <name type="scientific">Anguilla anguilla</name>
    <name type="common">European freshwater eel</name>
    <name type="synonym">Muraena anguilla</name>
    <dbReference type="NCBI Taxonomy" id="7936"/>
    <lineage>
        <taxon>Eukaryota</taxon>
        <taxon>Metazoa</taxon>
        <taxon>Chordata</taxon>
        <taxon>Craniata</taxon>
        <taxon>Vertebrata</taxon>
        <taxon>Euteleostomi</taxon>
        <taxon>Actinopterygii</taxon>
        <taxon>Neopterygii</taxon>
        <taxon>Teleostei</taxon>
        <taxon>Anguilliformes</taxon>
        <taxon>Anguillidae</taxon>
        <taxon>Anguilla</taxon>
    </lineage>
</organism>
<dbReference type="EMBL" id="GBXM01059538">
    <property type="protein sequence ID" value="JAH49039.1"/>
    <property type="molecule type" value="Transcribed_RNA"/>
</dbReference>
<accession>A0A0E9T5W1</accession>
<sequence length="25" mass="2990">MVTNLKRNEQQLFITFLVKLVRQVA</sequence>
<name>A0A0E9T5W1_ANGAN</name>
<reference evidence="1" key="2">
    <citation type="journal article" date="2015" name="Fish Shellfish Immunol.">
        <title>Early steps in the European eel (Anguilla anguilla)-Vibrio vulnificus interaction in the gills: Role of the RtxA13 toxin.</title>
        <authorList>
            <person name="Callol A."/>
            <person name="Pajuelo D."/>
            <person name="Ebbesson L."/>
            <person name="Teles M."/>
            <person name="MacKenzie S."/>
            <person name="Amaro C."/>
        </authorList>
    </citation>
    <scope>NUCLEOTIDE SEQUENCE</scope>
</reference>
<dbReference type="AlphaFoldDB" id="A0A0E9T5W1"/>
<reference evidence="1" key="1">
    <citation type="submission" date="2014-11" db="EMBL/GenBank/DDBJ databases">
        <authorList>
            <person name="Amaro Gonzalez C."/>
        </authorList>
    </citation>
    <scope>NUCLEOTIDE SEQUENCE</scope>
</reference>
<protein>
    <submittedName>
        <fullName evidence="1">Uncharacterized protein</fullName>
    </submittedName>
</protein>
<proteinExistence type="predicted"/>